<dbReference type="Pfam" id="PF05478">
    <property type="entry name" value="Prominin"/>
    <property type="match status" value="2"/>
</dbReference>
<evidence type="ECO:0000256" key="2">
    <source>
        <dbReference type="ARBA" id="ARBA00006058"/>
    </source>
</evidence>
<sequence>MASGHFIDISKAIEECFLPIDQTPVVLTTSNEGWNNLATDFVKGLTNELNNDMIKKVGDLIFGKSSDLEGDIWSLLNSQPWIIVFVSIGVVFSVLTLIASLVTCIWACTCRRSSKGVSSSCMNITGIIVAFISFGFVVAGVVLYALSTSSFVNGVLTAPVQLDQVVDNVNNFTVGATGQIIQQFENAPIIVDVLSPKYDDIGKKFGASEPAVEKIIKDLTKAQENPAVVGTAKEEVDTALNSYQVLERALTPPNNIQKTLTDLGNQVDAFKEEIEKGIKSQVDPIAKTESKTVTDTIGKVNEVVDQALSVITQVTDQVKSFLRTITDYEKQLNKNADVNGWITAGFDSIIIVPSAIALFAALIAFLAGLFYACQNTSIPSKGCCSASCTLITLSIVVLAIAFIVMIPASFAMTIGYGAQLVCQPFFYDDSLTALKEVDDLVGPLSVPPMDPKKDSVTLTFSEVMTSCKSKKTFMQAVKGDQIIDVTFITSAINKTDIDQQLTDAINKNLNIPPFDATQFRGLKKLLAQFNLMPNLDAAKSVDGISDIMAEMKTLSDTLQPSIDELKKAADSAETFTDPTKIKSALTGSSTEFVDSLYNDLNTTAYEFSSDLITKTAPCTPVYQSYEDVGMVACDQVAGGVQGMWAAAGLAALFFVPTVIAVFCVASALRGGKAKKELLLESHEDDDDFKLPPISNSSVASPPAPLHNESLPRLTVDTSAVALADALHSETFLATAPIASSPGGDPWESSYHHHEMYPYDQPVAASTGHFVDPLAYPSAAPAAVSAPYAPYPSYAPYESAGPSAYPRINVSATNRYYDNQGYTPSTLSRF</sequence>
<proteinExistence type="inferred from homology"/>
<evidence type="ECO:0000313" key="8">
    <source>
        <dbReference type="Proteomes" id="UP000005239"/>
    </source>
</evidence>
<keyword evidence="5" id="KW-0472">Membrane</keyword>
<dbReference type="PANTHER" id="PTHR11238:SF9">
    <property type="entry name" value="PROMININ, ISOFORM D"/>
    <property type="match status" value="1"/>
</dbReference>
<dbReference type="AlphaFoldDB" id="A0A2A6B3S7"/>
<evidence type="ECO:0000256" key="4">
    <source>
        <dbReference type="ARBA" id="ARBA00022989"/>
    </source>
</evidence>
<comment type="similarity">
    <text evidence="2">Belongs to the prominin family.</text>
</comment>
<evidence type="ECO:0000256" key="5">
    <source>
        <dbReference type="ARBA" id="ARBA00023136"/>
    </source>
</evidence>
<keyword evidence="6" id="KW-0325">Glycoprotein</keyword>
<dbReference type="PANTHER" id="PTHR11238">
    <property type="entry name" value="PROMININ ISOFORM D-RELATED"/>
    <property type="match status" value="1"/>
</dbReference>
<dbReference type="GO" id="GO:0016020">
    <property type="term" value="C:membrane"/>
    <property type="evidence" value="ECO:0007669"/>
    <property type="project" value="UniProtKB-SubCell"/>
</dbReference>
<evidence type="ECO:0000256" key="6">
    <source>
        <dbReference type="ARBA" id="ARBA00023180"/>
    </source>
</evidence>
<keyword evidence="4" id="KW-1133">Transmembrane helix</keyword>
<comment type="subcellular location">
    <subcellularLocation>
        <location evidence="1">Membrane</location>
        <topology evidence="1">Multi-pass membrane protein</topology>
    </subcellularLocation>
</comment>
<gene>
    <name evidence="7" type="primary">WBGene00112963</name>
</gene>
<evidence type="ECO:0000313" key="7">
    <source>
        <dbReference type="EnsemblMetazoa" id="PPA23409.1"/>
    </source>
</evidence>
<accession>A0A8R1UED5</accession>
<reference evidence="8" key="1">
    <citation type="journal article" date="2008" name="Nat. Genet.">
        <title>The Pristionchus pacificus genome provides a unique perspective on nematode lifestyle and parasitism.</title>
        <authorList>
            <person name="Dieterich C."/>
            <person name="Clifton S.W."/>
            <person name="Schuster L.N."/>
            <person name="Chinwalla A."/>
            <person name="Delehaunty K."/>
            <person name="Dinkelacker I."/>
            <person name="Fulton L."/>
            <person name="Fulton R."/>
            <person name="Godfrey J."/>
            <person name="Minx P."/>
            <person name="Mitreva M."/>
            <person name="Roeseler W."/>
            <person name="Tian H."/>
            <person name="Witte H."/>
            <person name="Yang S.P."/>
            <person name="Wilson R.K."/>
            <person name="Sommer R.J."/>
        </authorList>
    </citation>
    <scope>NUCLEOTIDE SEQUENCE [LARGE SCALE GENOMIC DNA]</scope>
    <source>
        <strain evidence="8">PS312</strain>
    </source>
</reference>
<dbReference type="Proteomes" id="UP000005239">
    <property type="component" value="Unassembled WGS sequence"/>
</dbReference>
<reference evidence="7" key="2">
    <citation type="submission" date="2022-06" db="UniProtKB">
        <authorList>
            <consortium name="EnsemblMetazoa"/>
        </authorList>
    </citation>
    <scope>IDENTIFICATION</scope>
    <source>
        <strain evidence="7">PS312</strain>
    </source>
</reference>
<dbReference type="InterPro" id="IPR008795">
    <property type="entry name" value="Prominin"/>
</dbReference>
<organism evidence="7 8">
    <name type="scientific">Pristionchus pacificus</name>
    <name type="common">Parasitic nematode worm</name>
    <dbReference type="NCBI Taxonomy" id="54126"/>
    <lineage>
        <taxon>Eukaryota</taxon>
        <taxon>Metazoa</taxon>
        <taxon>Ecdysozoa</taxon>
        <taxon>Nematoda</taxon>
        <taxon>Chromadorea</taxon>
        <taxon>Rhabditida</taxon>
        <taxon>Rhabditina</taxon>
        <taxon>Diplogasteromorpha</taxon>
        <taxon>Diplogasteroidea</taxon>
        <taxon>Neodiplogasteridae</taxon>
        <taxon>Pristionchus</taxon>
    </lineage>
</organism>
<dbReference type="EnsemblMetazoa" id="PPA23409.1">
    <property type="protein sequence ID" value="PPA23409.1"/>
    <property type="gene ID" value="WBGene00112963"/>
</dbReference>
<protein>
    <submittedName>
        <fullName evidence="7">Uncharacterized protein</fullName>
    </submittedName>
</protein>
<keyword evidence="3" id="KW-0812">Transmembrane</keyword>
<evidence type="ECO:0000256" key="1">
    <source>
        <dbReference type="ARBA" id="ARBA00004141"/>
    </source>
</evidence>
<accession>A0A2A6B3S7</accession>
<name>A0A2A6B3S7_PRIPA</name>
<dbReference type="OrthoDB" id="5818040at2759"/>
<keyword evidence="8" id="KW-1185">Reference proteome</keyword>
<evidence type="ECO:0000256" key="3">
    <source>
        <dbReference type="ARBA" id="ARBA00022692"/>
    </source>
</evidence>